<organism evidence="5">
    <name type="scientific">Noctiluca scintillans</name>
    <name type="common">Sea sparkle</name>
    <name type="synonym">Red tide dinoflagellate</name>
    <dbReference type="NCBI Taxonomy" id="2966"/>
    <lineage>
        <taxon>Eukaryota</taxon>
        <taxon>Sar</taxon>
        <taxon>Alveolata</taxon>
        <taxon>Dinophyceae</taxon>
        <taxon>Noctilucales</taxon>
        <taxon>Noctilucaceae</taxon>
        <taxon>Noctiluca</taxon>
    </lineage>
</organism>
<evidence type="ECO:0000256" key="1">
    <source>
        <dbReference type="ARBA" id="ARBA00022741"/>
    </source>
</evidence>
<dbReference type="GO" id="GO:0005737">
    <property type="term" value="C:cytoplasm"/>
    <property type="evidence" value="ECO:0007669"/>
    <property type="project" value="TreeGrafter"/>
</dbReference>
<dbReference type="InterPro" id="IPR008266">
    <property type="entry name" value="Tyr_kinase_AS"/>
</dbReference>
<feature type="region of interest" description="Disordered" evidence="3">
    <location>
        <begin position="36"/>
        <end position="80"/>
    </location>
</feature>
<sequence length="399" mass="44443">MDFFAMGGRPLLSHFHHIRGIFAPGRLVSRSTSAGPCIAKSSASASPSPEDQADLQTSSAPLTGMTSEDPPDTASDPPAALHTYFRGEDVQIWDKAQYKTVKKLQDATRNRGQVILMTNVKTGSLVAVKQMPNSWIRSNHTDFVKANPAETEMPWQDVGCVSFLNKKSFEFACQLFGVWRNDEHTFVITTFASEGDLFKWCESGPPPGEQRELHVHPVAQQILRSVKRLHDFPIVHRDISLENILIELSNGVNSVKLIDFGMASTERHFKNCVRGKASYQAPELHEDGEYDGFLSDAFSVGVTLYALLVRDYPWLSTRPGGCKCFGYVKKHGFRAYLAKRKLRNSNRKVGDVMSEPLKELLEGLLSVDPESRLTLGETASEAGRRSVWDLPWTRTGGQT</sequence>
<dbReference type="PROSITE" id="PS50011">
    <property type="entry name" value="PROTEIN_KINASE_DOM"/>
    <property type="match status" value="1"/>
</dbReference>
<dbReference type="SMART" id="SM00220">
    <property type="entry name" value="S_TKc"/>
    <property type="match status" value="1"/>
</dbReference>
<evidence type="ECO:0000256" key="2">
    <source>
        <dbReference type="ARBA" id="ARBA00022840"/>
    </source>
</evidence>
<name>A0A7S1ATC9_NOCSC</name>
<proteinExistence type="predicted"/>
<keyword evidence="1" id="KW-0547">Nucleotide-binding</keyword>
<feature type="compositionally biased region" description="Polar residues" evidence="3">
    <location>
        <begin position="54"/>
        <end position="66"/>
    </location>
</feature>
<dbReference type="Gene3D" id="1.10.510.10">
    <property type="entry name" value="Transferase(Phosphotransferase) domain 1"/>
    <property type="match status" value="1"/>
</dbReference>
<dbReference type="GO" id="GO:0004674">
    <property type="term" value="F:protein serine/threonine kinase activity"/>
    <property type="evidence" value="ECO:0007669"/>
    <property type="project" value="TreeGrafter"/>
</dbReference>
<evidence type="ECO:0000259" key="4">
    <source>
        <dbReference type="PROSITE" id="PS50011"/>
    </source>
</evidence>
<dbReference type="SUPFAM" id="SSF56112">
    <property type="entry name" value="Protein kinase-like (PK-like)"/>
    <property type="match status" value="1"/>
</dbReference>
<dbReference type="EMBL" id="HBFQ01054926">
    <property type="protein sequence ID" value="CAD8864685.1"/>
    <property type="molecule type" value="Transcribed_RNA"/>
</dbReference>
<dbReference type="GO" id="GO:0035556">
    <property type="term" value="P:intracellular signal transduction"/>
    <property type="evidence" value="ECO:0007669"/>
    <property type="project" value="TreeGrafter"/>
</dbReference>
<dbReference type="GO" id="GO:0005524">
    <property type="term" value="F:ATP binding"/>
    <property type="evidence" value="ECO:0007669"/>
    <property type="project" value="UniProtKB-KW"/>
</dbReference>
<feature type="domain" description="Protein kinase" evidence="4">
    <location>
        <begin position="87"/>
        <end position="393"/>
    </location>
</feature>
<protein>
    <recommendedName>
        <fullName evidence="4">Protein kinase domain-containing protein</fullName>
    </recommendedName>
</protein>
<gene>
    <name evidence="5" type="ORF">NSCI0253_LOCUS39040</name>
</gene>
<keyword evidence="2" id="KW-0067">ATP-binding</keyword>
<dbReference type="PROSITE" id="PS00109">
    <property type="entry name" value="PROTEIN_KINASE_TYR"/>
    <property type="match status" value="1"/>
</dbReference>
<accession>A0A7S1ATC9</accession>
<dbReference type="Pfam" id="PF00069">
    <property type="entry name" value="Pkinase"/>
    <property type="match status" value="1"/>
</dbReference>
<dbReference type="PANTHER" id="PTHR24346:SF30">
    <property type="entry name" value="MATERNAL EMBRYONIC LEUCINE ZIPPER KINASE"/>
    <property type="match status" value="1"/>
</dbReference>
<dbReference type="AlphaFoldDB" id="A0A7S1ATC9"/>
<dbReference type="PANTHER" id="PTHR24346">
    <property type="entry name" value="MAP/MICROTUBULE AFFINITY-REGULATING KINASE"/>
    <property type="match status" value="1"/>
</dbReference>
<evidence type="ECO:0000256" key="3">
    <source>
        <dbReference type="SAM" id="MobiDB-lite"/>
    </source>
</evidence>
<dbReference type="InterPro" id="IPR011009">
    <property type="entry name" value="Kinase-like_dom_sf"/>
</dbReference>
<dbReference type="InterPro" id="IPR000719">
    <property type="entry name" value="Prot_kinase_dom"/>
</dbReference>
<reference evidence="5" key="1">
    <citation type="submission" date="2021-01" db="EMBL/GenBank/DDBJ databases">
        <authorList>
            <person name="Corre E."/>
            <person name="Pelletier E."/>
            <person name="Niang G."/>
            <person name="Scheremetjew M."/>
            <person name="Finn R."/>
            <person name="Kale V."/>
            <person name="Holt S."/>
            <person name="Cochrane G."/>
            <person name="Meng A."/>
            <person name="Brown T."/>
            <person name="Cohen L."/>
        </authorList>
    </citation>
    <scope>NUCLEOTIDE SEQUENCE</scope>
</reference>
<evidence type="ECO:0000313" key="5">
    <source>
        <dbReference type="EMBL" id="CAD8864685.1"/>
    </source>
</evidence>